<dbReference type="InterPro" id="IPR002637">
    <property type="entry name" value="RdgB/HAM1"/>
</dbReference>
<dbReference type="NCBIfam" id="NF011397">
    <property type="entry name" value="PRK14822.1"/>
    <property type="match status" value="1"/>
</dbReference>
<keyword evidence="7 10" id="KW-0546">Nucleotide metabolism</keyword>
<accession>A0A0R2EZB3</accession>
<dbReference type="Gene3D" id="3.90.950.10">
    <property type="match status" value="1"/>
</dbReference>
<dbReference type="GO" id="GO:0036220">
    <property type="term" value="F:ITP diphosphatase activity"/>
    <property type="evidence" value="ECO:0007669"/>
    <property type="project" value="UniProtKB-UniRule"/>
</dbReference>
<comment type="caution">
    <text evidence="12">The sequence shown here is derived from an EMBL/GenBank/DDBJ whole genome shotgun (WGS) entry which is preliminary data.</text>
</comment>
<evidence type="ECO:0000313" key="12">
    <source>
        <dbReference type="EMBL" id="KRN18423.1"/>
    </source>
</evidence>
<keyword evidence="4 10" id="KW-0547">Nucleotide-binding</keyword>
<dbReference type="CDD" id="cd00515">
    <property type="entry name" value="HAM1"/>
    <property type="match status" value="1"/>
</dbReference>
<sequence>MTIKVRQRQMTHSELIIATRNAGKAREFREMLAPKGIIIKTLADFPNIGDIAETGTTFEENATIKATAIAQQTSLPVLADDSGLQVAALNGEPGIYSARYAGDHDDAANNQKLLTKLATVPADQRQAVFHSTLVLVKPSGAKLVVDGEVSGEILTAPRGDNGFGYDPLFYIPEAHKTMAEMTDHEKNAISHRGRAAEKMMQQFDSWWEA</sequence>
<dbReference type="EC" id="3.6.1.66" evidence="10"/>
<dbReference type="NCBIfam" id="TIGR00042">
    <property type="entry name" value="RdgB/HAM1 family non-canonical purine NTP pyrophosphatase"/>
    <property type="match status" value="1"/>
</dbReference>
<dbReference type="HAMAP" id="MF_01405">
    <property type="entry name" value="Non_canon_purine_NTPase"/>
    <property type="match status" value="1"/>
</dbReference>
<comment type="catalytic activity">
    <reaction evidence="9 10">
        <text>XTP + H2O = XMP + diphosphate + H(+)</text>
        <dbReference type="Rhea" id="RHEA:28610"/>
        <dbReference type="ChEBI" id="CHEBI:15377"/>
        <dbReference type="ChEBI" id="CHEBI:15378"/>
        <dbReference type="ChEBI" id="CHEBI:33019"/>
        <dbReference type="ChEBI" id="CHEBI:57464"/>
        <dbReference type="ChEBI" id="CHEBI:61314"/>
        <dbReference type="EC" id="3.6.1.66"/>
    </reaction>
</comment>
<comment type="cofactor">
    <cofactor evidence="10">
        <name>Mg(2+)</name>
        <dbReference type="ChEBI" id="CHEBI:18420"/>
    </cofactor>
    <text evidence="10">Binds 1 Mg(2+) ion per subunit.</text>
</comment>
<dbReference type="PANTHER" id="PTHR11067:SF9">
    <property type="entry name" value="INOSINE TRIPHOSPHATE PYROPHOSPHATASE"/>
    <property type="match status" value="1"/>
</dbReference>
<dbReference type="GO" id="GO:0017111">
    <property type="term" value="F:ribonucleoside triphosphate phosphatase activity"/>
    <property type="evidence" value="ECO:0007669"/>
    <property type="project" value="InterPro"/>
</dbReference>
<keyword evidence="6 10" id="KW-0460">Magnesium</keyword>
<dbReference type="GO" id="GO:0035870">
    <property type="term" value="F:dITP diphosphatase activity"/>
    <property type="evidence" value="ECO:0007669"/>
    <property type="project" value="UniProtKB-UniRule"/>
</dbReference>
<feature type="binding site" evidence="10">
    <location>
        <position position="81"/>
    </location>
    <ligand>
        <name>Mg(2+)</name>
        <dbReference type="ChEBI" id="CHEBI:18420"/>
    </ligand>
</feature>
<dbReference type="FunFam" id="3.90.950.10:FF:000001">
    <property type="entry name" value="dITP/XTP pyrophosphatase"/>
    <property type="match status" value="1"/>
</dbReference>
<protein>
    <recommendedName>
        <fullName evidence="10">dITP/XTP pyrophosphatase</fullName>
        <ecNumber evidence="10">3.6.1.66</ecNumber>
    </recommendedName>
    <alternativeName>
        <fullName evidence="10">Non-canonical purine NTP pyrophosphatase</fullName>
    </alternativeName>
    <alternativeName>
        <fullName evidence="10">Non-standard purine NTP pyrophosphatase</fullName>
    </alternativeName>
    <alternativeName>
        <fullName evidence="10">Nucleoside-triphosphate diphosphatase</fullName>
    </alternativeName>
    <alternativeName>
        <fullName evidence="10">Nucleoside-triphosphate pyrophosphatase</fullName>
        <shortName evidence="10">NTPase</shortName>
    </alternativeName>
</protein>
<feature type="binding site" evidence="10">
    <location>
        <position position="82"/>
    </location>
    <ligand>
        <name>substrate</name>
    </ligand>
</feature>
<evidence type="ECO:0000256" key="4">
    <source>
        <dbReference type="ARBA" id="ARBA00022741"/>
    </source>
</evidence>
<comment type="caution">
    <text evidence="10">Lacks conserved residue(s) required for the propagation of feature annotation.</text>
</comment>
<evidence type="ECO:0000256" key="11">
    <source>
        <dbReference type="RuleBase" id="RU003781"/>
    </source>
</evidence>
<dbReference type="InterPro" id="IPR029001">
    <property type="entry name" value="ITPase-like_fam"/>
</dbReference>
<comment type="catalytic activity">
    <reaction evidence="10">
        <text>ITP + H2O = IMP + diphosphate + H(+)</text>
        <dbReference type="Rhea" id="RHEA:29399"/>
        <dbReference type="ChEBI" id="CHEBI:15377"/>
        <dbReference type="ChEBI" id="CHEBI:15378"/>
        <dbReference type="ChEBI" id="CHEBI:33019"/>
        <dbReference type="ChEBI" id="CHEBI:58053"/>
        <dbReference type="ChEBI" id="CHEBI:61402"/>
        <dbReference type="EC" id="3.6.1.66"/>
    </reaction>
</comment>
<dbReference type="GO" id="GO:0009117">
    <property type="term" value="P:nucleotide metabolic process"/>
    <property type="evidence" value="ECO:0007669"/>
    <property type="project" value="UniProtKB-KW"/>
</dbReference>
<name>A0A0R2EZB3_9LACO</name>
<feature type="active site" description="Proton acceptor" evidence="10">
    <location>
        <position position="81"/>
    </location>
</feature>
<dbReference type="GO" id="GO:0046872">
    <property type="term" value="F:metal ion binding"/>
    <property type="evidence" value="ECO:0007669"/>
    <property type="project" value="UniProtKB-KW"/>
</dbReference>
<comment type="similarity">
    <text evidence="1 10 11">Belongs to the HAM1 NTPase family.</text>
</comment>
<evidence type="ECO:0000256" key="1">
    <source>
        <dbReference type="ARBA" id="ARBA00008023"/>
    </source>
</evidence>
<dbReference type="Pfam" id="PF01725">
    <property type="entry name" value="Ham1p_like"/>
    <property type="match status" value="1"/>
</dbReference>
<evidence type="ECO:0000256" key="8">
    <source>
        <dbReference type="ARBA" id="ARBA00051875"/>
    </source>
</evidence>
<dbReference type="GO" id="GO:0036222">
    <property type="term" value="F:XTP diphosphatase activity"/>
    <property type="evidence" value="ECO:0007669"/>
    <property type="project" value="UniProtKB-UniRule"/>
</dbReference>
<evidence type="ECO:0000256" key="5">
    <source>
        <dbReference type="ARBA" id="ARBA00022801"/>
    </source>
</evidence>
<dbReference type="STRING" id="1423804.FD14_GL001959"/>
<keyword evidence="13" id="KW-1185">Reference proteome</keyword>
<evidence type="ECO:0000256" key="3">
    <source>
        <dbReference type="ARBA" id="ARBA00022723"/>
    </source>
</evidence>
<evidence type="ECO:0000256" key="9">
    <source>
        <dbReference type="ARBA" id="ARBA00052017"/>
    </source>
</evidence>
<gene>
    <name evidence="12" type="ORF">FD14_GL001959</name>
</gene>
<reference evidence="12 13" key="1">
    <citation type="journal article" date="2015" name="Genome Announc.">
        <title>Expanding the biotechnology potential of lactobacilli through comparative genomics of 213 strains and associated genera.</title>
        <authorList>
            <person name="Sun Z."/>
            <person name="Harris H.M."/>
            <person name="McCann A."/>
            <person name="Guo C."/>
            <person name="Argimon S."/>
            <person name="Zhang W."/>
            <person name="Yang X."/>
            <person name="Jeffery I.B."/>
            <person name="Cooney J.C."/>
            <person name="Kagawa T.F."/>
            <person name="Liu W."/>
            <person name="Song Y."/>
            <person name="Salvetti E."/>
            <person name="Wrobel A."/>
            <person name="Rasinkangas P."/>
            <person name="Parkhill J."/>
            <person name="Rea M.C."/>
            <person name="O'Sullivan O."/>
            <person name="Ritari J."/>
            <person name="Douillard F.P."/>
            <person name="Paul Ross R."/>
            <person name="Yang R."/>
            <person name="Briner A.E."/>
            <person name="Felis G.E."/>
            <person name="de Vos W.M."/>
            <person name="Barrangou R."/>
            <person name="Klaenhammer T.R."/>
            <person name="Caufield P.W."/>
            <person name="Cui Y."/>
            <person name="Zhang H."/>
            <person name="O'Toole P.W."/>
        </authorList>
    </citation>
    <scope>NUCLEOTIDE SEQUENCE [LARGE SCALE GENOMIC DNA]</scope>
    <source>
        <strain evidence="12 13">DSM 23365</strain>
    </source>
</reference>
<dbReference type="InterPro" id="IPR020922">
    <property type="entry name" value="dITP/XTP_pyrophosphatase"/>
</dbReference>
<feature type="binding site" evidence="10">
    <location>
        <begin position="163"/>
        <end position="166"/>
    </location>
    <ligand>
        <name>substrate</name>
    </ligand>
</feature>
<feature type="binding site" evidence="10">
    <location>
        <begin position="191"/>
        <end position="192"/>
    </location>
    <ligand>
        <name>substrate</name>
    </ligand>
</feature>
<evidence type="ECO:0000256" key="6">
    <source>
        <dbReference type="ARBA" id="ARBA00022842"/>
    </source>
</evidence>
<comment type="catalytic activity">
    <reaction evidence="8 10">
        <text>dITP + H2O = dIMP + diphosphate + H(+)</text>
        <dbReference type="Rhea" id="RHEA:28342"/>
        <dbReference type="ChEBI" id="CHEBI:15377"/>
        <dbReference type="ChEBI" id="CHEBI:15378"/>
        <dbReference type="ChEBI" id="CHEBI:33019"/>
        <dbReference type="ChEBI" id="CHEBI:61194"/>
        <dbReference type="ChEBI" id="CHEBI:61382"/>
        <dbReference type="EC" id="3.6.1.66"/>
    </reaction>
</comment>
<dbReference type="PATRIC" id="fig|1423804.4.peg.2125"/>
<dbReference type="GO" id="GO:0009146">
    <property type="term" value="P:purine nucleoside triphosphate catabolic process"/>
    <property type="evidence" value="ECO:0007669"/>
    <property type="project" value="UniProtKB-UniRule"/>
</dbReference>
<feature type="binding site" evidence="10">
    <location>
        <begin position="19"/>
        <end position="24"/>
    </location>
    <ligand>
        <name>substrate</name>
    </ligand>
</feature>
<dbReference type="Proteomes" id="UP000051442">
    <property type="component" value="Unassembled WGS sequence"/>
</dbReference>
<dbReference type="GO" id="GO:0005829">
    <property type="term" value="C:cytosol"/>
    <property type="evidence" value="ECO:0007669"/>
    <property type="project" value="TreeGrafter"/>
</dbReference>
<feature type="binding site" evidence="10">
    <location>
        <position position="186"/>
    </location>
    <ligand>
        <name>substrate</name>
    </ligand>
</feature>
<dbReference type="GO" id="GO:0000166">
    <property type="term" value="F:nucleotide binding"/>
    <property type="evidence" value="ECO:0007669"/>
    <property type="project" value="UniProtKB-KW"/>
</dbReference>
<evidence type="ECO:0000256" key="2">
    <source>
        <dbReference type="ARBA" id="ARBA00011738"/>
    </source>
</evidence>
<comment type="function">
    <text evidence="10">Pyrophosphatase that catalyzes the hydrolysis of nucleoside triphosphates to their monophosphate derivatives, with a high preference for the non-canonical purine nucleotides XTP (xanthosine triphosphate), dITP (deoxyinosine triphosphate) and ITP. Seems to function as a house-cleaning enzyme that removes non-canonical purine nucleotides from the nucleotide pool, thus preventing their incorporation into DNA/RNA and avoiding chromosomal lesions.</text>
</comment>
<evidence type="ECO:0000256" key="7">
    <source>
        <dbReference type="ARBA" id="ARBA00023080"/>
    </source>
</evidence>
<dbReference type="AlphaFoldDB" id="A0A0R2EZB3"/>
<keyword evidence="3 10" id="KW-0479">Metal-binding</keyword>
<comment type="subunit">
    <text evidence="2 10">Homodimer.</text>
</comment>
<dbReference type="PANTHER" id="PTHR11067">
    <property type="entry name" value="INOSINE TRIPHOSPHATE PYROPHOSPHATASE/HAM1 PROTEIN"/>
    <property type="match status" value="1"/>
</dbReference>
<evidence type="ECO:0000313" key="13">
    <source>
        <dbReference type="Proteomes" id="UP000051442"/>
    </source>
</evidence>
<evidence type="ECO:0000256" key="10">
    <source>
        <dbReference type="HAMAP-Rule" id="MF_01405"/>
    </source>
</evidence>
<keyword evidence="5 10" id="KW-0378">Hydrolase</keyword>
<dbReference type="SUPFAM" id="SSF52972">
    <property type="entry name" value="ITPase-like"/>
    <property type="match status" value="1"/>
</dbReference>
<proteinExistence type="inferred from homology"/>
<dbReference type="EMBL" id="AYZM01000149">
    <property type="protein sequence ID" value="KRN18423.1"/>
    <property type="molecule type" value="Genomic_DNA"/>
</dbReference>
<organism evidence="12 13">
    <name type="scientific">Secundilactobacillus similis DSM 23365 = JCM 2765</name>
    <dbReference type="NCBI Taxonomy" id="1423804"/>
    <lineage>
        <taxon>Bacteria</taxon>
        <taxon>Bacillati</taxon>
        <taxon>Bacillota</taxon>
        <taxon>Bacilli</taxon>
        <taxon>Lactobacillales</taxon>
        <taxon>Lactobacillaceae</taxon>
        <taxon>Secundilactobacillus</taxon>
    </lineage>
</organism>